<dbReference type="KEGG" id="dax:FDQ92_09930"/>
<comment type="similarity">
    <text evidence="1 6">Belongs to the methyltransferase superfamily. RsmH family.</text>
</comment>
<keyword evidence="5 6" id="KW-0949">S-adenosyl-L-methionine</keyword>
<dbReference type="OrthoDB" id="9806637at2"/>
<dbReference type="PIRSF" id="PIRSF004486">
    <property type="entry name" value="MraW"/>
    <property type="match status" value="1"/>
</dbReference>
<dbReference type="AlphaFoldDB" id="A0A4V1ERQ4"/>
<organism evidence="7 8">
    <name type="scientific">Desulfoglaeba alkanexedens ALDC</name>
    <dbReference type="NCBI Taxonomy" id="980445"/>
    <lineage>
        <taxon>Bacteria</taxon>
        <taxon>Pseudomonadati</taxon>
        <taxon>Thermodesulfobacteriota</taxon>
        <taxon>Syntrophobacteria</taxon>
        <taxon>Syntrophobacterales</taxon>
        <taxon>Syntrophobacteraceae</taxon>
        <taxon>Desulfoglaeba</taxon>
    </lineage>
</organism>
<gene>
    <name evidence="6 7" type="primary">rsmH</name>
    <name evidence="7" type="ORF">FDQ92_09930</name>
</gene>
<comment type="function">
    <text evidence="6">Specifically methylates the N4 position of cytidine in position 1402 (C1402) of 16S rRNA.</text>
</comment>
<protein>
    <recommendedName>
        <fullName evidence="6">Ribosomal RNA small subunit methyltransferase H</fullName>
        <ecNumber evidence="6">2.1.1.199</ecNumber>
    </recommendedName>
    <alternativeName>
        <fullName evidence="6">16S rRNA m(4)C1402 methyltransferase</fullName>
    </alternativeName>
    <alternativeName>
        <fullName evidence="6">rRNA (cytosine-N(4)-)-methyltransferase RsmH</fullName>
    </alternativeName>
</protein>
<dbReference type="Proteomes" id="UP000298602">
    <property type="component" value="Chromosome"/>
</dbReference>
<dbReference type="Gene3D" id="3.40.50.150">
    <property type="entry name" value="Vaccinia Virus protein VP39"/>
    <property type="match status" value="1"/>
</dbReference>
<keyword evidence="4 6" id="KW-0808">Transferase</keyword>
<keyword evidence="3 6" id="KW-0489">Methyltransferase</keyword>
<feature type="binding site" evidence="6">
    <location>
        <position position="57"/>
    </location>
    <ligand>
        <name>S-adenosyl-L-methionine</name>
        <dbReference type="ChEBI" id="CHEBI:59789"/>
    </ligand>
</feature>
<keyword evidence="6" id="KW-0963">Cytoplasm</keyword>
<comment type="subcellular location">
    <subcellularLocation>
        <location evidence="6">Cytoplasm</location>
    </subcellularLocation>
</comment>
<dbReference type="NCBIfam" id="TIGR00006">
    <property type="entry name" value="16S rRNA (cytosine(1402)-N(4))-methyltransferase RsmH"/>
    <property type="match status" value="1"/>
</dbReference>
<reference evidence="7 8" key="1">
    <citation type="submission" date="2019-05" db="EMBL/GenBank/DDBJ databases">
        <title>The Complete Genome Sequence of the n-alkane-degrading Desulfoglaeba alkanexedens ALDC reveals multiple alkylsuccinate synthase gene clusters.</title>
        <authorList>
            <person name="Callaghan A.V."/>
            <person name="Davidova I.A."/>
            <person name="Duncan K.E."/>
            <person name="Morris B."/>
            <person name="McInerney M.J."/>
        </authorList>
    </citation>
    <scope>NUCLEOTIDE SEQUENCE [LARGE SCALE GENOMIC DNA]</scope>
    <source>
        <strain evidence="7 8">ALDC</strain>
    </source>
</reference>
<proteinExistence type="inferred from homology"/>
<dbReference type="GO" id="GO:0071424">
    <property type="term" value="F:rRNA (cytosine-N4-)-methyltransferase activity"/>
    <property type="evidence" value="ECO:0007669"/>
    <property type="project" value="UniProtKB-UniRule"/>
</dbReference>
<dbReference type="InterPro" id="IPR023397">
    <property type="entry name" value="SAM-dep_MeTrfase_MraW_recog"/>
</dbReference>
<dbReference type="InterPro" id="IPR029063">
    <property type="entry name" value="SAM-dependent_MTases_sf"/>
</dbReference>
<dbReference type="SUPFAM" id="SSF81799">
    <property type="entry name" value="Putative methyltransferase TM0872, insert domain"/>
    <property type="match status" value="1"/>
</dbReference>
<dbReference type="Pfam" id="PF01795">
    <property type="entry name" value="Methyltransf_5"/>
    <property type="match status" value="1"/>
</dbReference>
<comment type="catalytic activity">
    <reaction evidence="6">
        <text>cytidine(1402) in 16S rRNA + S-adenosyl-L-methionine = N(4)-methylcytidine(1402) in 16S rRNA + S-adenosyl-L-homocysteine + H(+)</text>
        <dbReference type="Rhea" id="RHEA:42928"/>
        <dbReference type="Rhea" id="RHEA-COMP:10286"/>
        <dbReference type="Rhea" id="RHEA-COMP:10287"/>
        <dbReference type="ChEBI" id="CHEBI:15378"/>
        <dbReference type="ChEBI" id="CHEBI:57856"/>
        <dbReference type="ChEBI" id="CHEBI:59789"/>
        <dbReference type="ChEBI" id="CHEBI:74506"/>
        <dbReference type="ChEBI" id="CHEBI:82748"/>
        <dbReference type="EC" id="2.1.1.199"/>
    </reaction>
</comment>
<dbReference type="GO" id="GO:0070475">
    <property type="term" value="P:rRNA base methylation"/>
    <property type="evidence" value="ECO:0007669"/>
    <property type="project" value="UniProtKB-UniRule"/>
</dbReference>
<sequence>MSLSQETRHVPVLRDEVIEALACTAGKRYVDGTIGGGGYAEAILEASGPDGLLLGLDWDEDALKRAARRLSRFSGRFFLERGSYDNLSAFLKSRGWERVDGIVLDLGVSSDQVEDADRGFSFAWDGPLDMRMDRGNPVTAADLVNRLPEHELADVIRTLGEERWARRIARAIAARRADRPFSRTLELAALVAAVVPKTADSRRIHPATRTFLALRLAVNRELQVLERFLQSALDLLNPGGRLAVVTFHSLEDRLVKRAFQEWAKPCRCPPEAPKCTCGGQAWVRLLPRKGVRPSEQEVAANPRARSARLRALERRL</sequence>
<evidence type="ECO:0000256" key="1">
    <source>
        <dbReference type="ARBA" id="ARBA00010396"/>
    </source>
</evidence>
<reference evidence="7 8" key="2">
    <citation type="submission" date="2019-05" db="EMBL/GenBank/DDBJ databases">
        <authorList>
            <person name="Suflita J.M."/>
            <person name="Marks C.R."/>
        </authorList>
    </citation>
    <scope>NUCLEOTIDE SEQUENCE [LARGE SCALE GENOMIC DNA]</scope>
    <source>
        <strain evidence="7 8">ALDC</strain>
    </source>
</reference>
<evidence type="ECO:0000313" key="8">
    <source>
        <dbReference type="Proteomes" id="UP000298602"/>
    </source>
</evidence>
<feature type="binding site" evidence="6">
    <location>
        <begin position="37"/>
        <end position="39"/>
    </location>
    <ligand>
        <name>S-adenosyl-L-methionine</name>
        <dbReference type="ChEBI" id="CHEBI:59789"/>
    </ligand>
</feature>
<evidence type="ECO:0000256" key="3">
    <source>
        <dbReference type="ARBA" id="ARBA00022603"/>
    </source>
</evidence>
<feature type="binding site" evidence="6">
    <location>
        <position position="112"/>
    </location>
    <ligand>
        <name>S-adenosyl-L-methionine</name>
        <dbReference type="ChEBI" id="CHEBI:59789"/>
    </ligand>
</feature>
<dbReference type="InterPro" id="IPR002903">
    <property type="entry name" value="RsmH"/>
</dbReference>
<dbReference type="EC" id="2.1.1.199" evidence="6"/>
<name>A0A4V1ERQ4_9BACT</name>
<feature type="binding site" evidence="6">
    <location>
        <position position="105"/>
    </location>
    <ligand>
        <name>S-adenosyl-L-methionine</name>
        <dbReference type="ChEBI" id="CHEBI:59789"/>
    </ligand>
</feature>
<dbReference type="EMBL" id="CP040098">
    <property type="protein sequence ID" value="QCQ22451.1"/>
    <property type="molecule type" value="Genomic_DNA"/>
</dbReference>
<accession>A0A4V1ERQ4</accession>
<evidence type="ECO:0000256" key="6">
    <source>
        <dbReference type="HAMAP-Rule" id="MF_01007"/>
    </source>
</evidence>
<feature type="binding site" evidence="6">
    <location>
        <position position="84"/>
    </location>
    <ligand>
        <name>S-adenosyl-L-methionine</name>
        <dbReference type="ChEBI" id="CHEBI:59789"/>
    </ligand>
</feature>
<dbReference type="Gene3D" id="1.10.150.170">
    <property type="entry name" value="Putative methyltransferase TM0872, insert domain"/>
    <property type="match status" value="1"/>
</dbReference>
<evidence type="ECO:0000313" key="7">
    <source>
        <dbReference type="EMBL" id="QCQ22451.1"/>
    </source>
</evidence>
<dbReference type="SUPFAM" id="SSF53335">
    <property type="entry name" value="S-adenosyl-L-methionine-dependent methyltransferases"/>
    <property type="match status" value="1"/>
</dbReference>
<evidence type="ECO:0000256" key="2">
    <source>
        <dbReference type="ARBA" id="ARBA00022552"/>
    </source>
</evidence>
<evidence type="ECO:0000256" key="4">
    <source>
        <dbReference type="ARBA" id="ARBA00022679"/>
    </source>
</evidence>
<dbReference type="RefSeq" id="WP_137424620.1">
    <property type="nucleotide sequence ID" value="NZ_CP040098.1"/>
</dbReference>
<keyword evidence="8" id="KW-1185">Reference proteome</keyword>
<dbReference type="PANTHER" id="PTHR11265:SF0">
    <property type="entry name" value="12S RRNA N4-METHYLCYTIDINE METHYLTRANSFERASE"/>
    <property type="match status" value="1"/>
</dbReference>
<evidence type="ECO:0000256" key="5">
    <source>
        <dbReference type="ARBA" id="ARBA00022691"/>
    </source>
</evidence>
<dbReference type="HAMAP" id="MF_01007">
    <property type="entry name" value="16SrRNA_methyltr_H"/>
    <property type="match status" value="1"/>
</dbReference>
<keyword evidence="2 6" id="KW-0698">rRNA processing</keyword>
<dbReference type="GO" id="GO:0005737">
    <property type="term" value="C:cytoplasm"/>
    <property type="evidence" value="ECO:0007669"/>
    <property type="project" value="UniProtKB-SubCell"/>
</dbReference>
<dbReference type="PANTHER" id="PTHR11265">
    <property type="entry name" value="S-ADENOSYL-METHYLTRANSFERASE MRAW"/>
    <property type="match status" value="1"/>
</dbReference>